<dbReference type="AlphaFoldDB" id="A0A1B2DKN5"/>
<proteinExistence type="predicted"/>
<gene>
    <name evidence="1" type="ORF">BBD42_18505</name>
</gene>
<organism evidence="1">
    <name type="scientific">Paenibacillus sp. BIHB 4019</name>
    <dbReference type="NCBI Taxonomy" id="1870819"/>
    <lineage>
        <taxon>Bacteria</taxon>
        <taxon>Bacillati</taxon>
        <taxon>Bacillota</taxon>
        <taxon>Bacilli</taxon>
        <taxon>Bacillales</taxon>
        <taxon>Paenibacillaceae</taxon>
        <taxon>Paenibacillus</taxon>
    </lineage>
</organism>
<evidence type="ECO:0000313" key="1">
    <source>
        <dbReference type="EMBL" id="ANY68245.1"/>
    </source>
</evidence>
<protein>
    <submittedName>
        <fullName evidence="1">Uncharacterized protein</fullName>
    </submittedName>
</protein>
<dbReference type="EMBL" id="CP016808">
    <property type="protein sequence ID" value="ANY68245.1"/>
    <property type="molecule type" value="Genomic_DNA"/>
</dbReference>
<accession>A0A1B2DKN5</accession>
<name>A0A1B2DKN5_9BACL</name>
<reference evidence="1" key="1">
    <citation type="submission" date="2016-08" db="EMBL/GenBank/DDBJ databases">
        <title>Complete Genome Seqeunce of Paenibacillus sp. BIHB 4019 from tea rhizoplane.</title>
        <authorList>
            <person name="Thakur R."/>
            <person name="Swarnkar M.K."/>
            <person name="Gulati A."/>
        </authorList>
    </citation>
    <scope>NUCLEOTIDE SEQUENCE [LARGE SCALE GENOMIC DNA]</scope>
    <source>
        <strain evidence="1">BIHB4019</strain>
    </source>
</reference>
<sequence length="91" mass="10431">MADSKHKEPQHASFAEKLLLLKLLLLSPQDSRCSLDFWRTQLPLLWHFLQFLAVRGQEVRYRLNLPSKMAICSALPDSESAACPKPMILLK</sequence>